<evidence type="ECO:0000313" key="1">
    <source>
        <dbReference type="EMBL" id="KCW86212.1"/>
    </source>
</evidence>
<name>A0A059D6I9_EUCGR</name>
<organism evidence="1">
    <name type="scientific">Eucalyptus grandis</name>
    <name type="common">Flooded gum</name>
    <dbReference type="NCBI Taxonomy" id="71139"/>
    <lineage>
        <taxon>Eukaryota</taxon>
        <taxon>Viridiplantae</taxon>
        <taxon>Streptophyta</taxon>
        <taxon>Embryophyta</taxon>
        <taxon>Tracheophyta</taxon>
        <taxon>Spermatophyta</taxon>
        <taxon>Magnoliopsida</taxon>
        <taxon>eudicotyledons</taxon>
        <taxon>Gunneridae</taxon>
        <taxon>Pentapetalae</taxon>
        <taxon>rosids</taxon>
        <taxon>malvids</taxon>
        <taxon>Myrtales</taxon>
        <taxon>Myrtaceae</taxon>
        <taxon>Myrtoideae</taxon>
        <taxon>Eucalypteae</taxon>
        <taxon>Eucalyptus</taxon>
    </lineage>
</organism>
<reference evidence="1" key="1">
    <citation type="submission" date="2013-07" db="EMBL/GenBank/DDBJ databases">
        <title>The genome of Eucalyptus grandis.</title>
        <authorList>
            <person name="Schmutz J."/>
            <person name="Hayes R."/>
            <person name="Myburg A."/>
            <person name="Tuskan G."/>
            <person name="Grattapaglia D."/>
            <person name="Rokhsar D.S."/>
        </authorList>
    </citation>
    <scope>NUCLEOTIDE SEQUENCE</scope>
    <source>
        <tissue evidence="1">Leaf extractions</tissue>
    </source>
</reference>
<dbReference type="PANTHER" id="PTHR37702">
    <property type="entry name" value="PROLINE-RICH FAMILY PROTEIN"/>
    <property type="match status" value="1"/>
</dbReference>
<protein>
    <recommendedName>
        <fullName evidence="2">Hydroxyproline-rich glycoprotein family protein</fullName>
    </recommendedName>
</protein>
<dbReference type="Gramene" id="KCW86212">
    <property type="protein sequence ID" value="KCW86212"/>
    <property type="gene ID" value="EUGRSUZ_B02901"/>
</dbReference>
<dbReference type="PANTHER" id="PTHR37702:SF1">
    <property type="entry name" value="HYDROXYPROLINE-RICH GLYCOPROTEIN FAMILY PROTEIN"/>
    <property type="match status" value="1"/>
</dbReference>
<proteinExistence type="predicted"/>
<dbReference type="AlphaFoldDB" id="A0A059D6I9"/>
<sequence>MAISRLCGGGFGRTFKGRCGENVSGPRLITQPPTPSLPLEVLCHPLSSSSLSSPSSLMATKAAKLVSTLFLVSVFSQLAGRARSDEPCAYPCYPPPTGTGTPVTPVTTTPPSQTGNSPPSYFPPPGGYLPFVPPPPYGGGFYVPPPPDPILPYFPFYYRKPLHQTESSAAPFRESMVMIVETGLLFLLYLMLS</sequence>
<accession>A0A059D6I9</accession>
<evidence type="ECO:0008006" key="2">
    <source>
        <dbReference type="Google" id="ProtNLM"/>
    </source>
</evidence>
<dbReference type="EMBL" id="KK198754">
    <property type="protein sequence ID" value="KCW86212.1"/>
    <property type="molecule type" value="Genomic_DNA"/>
</dbReference>
<dbReference type="OMA" id="VRIIAMG"/>
<dbReference type="InParanoid" id="A0A059D6I9"/>
<gene>
    <name evidence="1" type="ORF">EUGRSUZ_B02901</name>
</gene>